<name>A0A445MUM1_9BACT</name>
<dbReference type="EMBL" id="OJIN01000077">
    <property type="protein sequence ID" value="SPD73102.1"/>
    <property type="molecule type" value="Genomic_DNA"/>
</dbReference>
<sequence length="91" mass="10686">MAKRHIDNLFCIFDLSICKAMGLSKPILTRVIFVYDRNEKIKQIKILDKGVTESMGRRLSSWLENNIEIEDILYHIRSEEIDFDQLKNASN</sequence>
<accession>A0A445MUM1</accession>
<reference evidence="1" key="1">
    <citation type="submission" date="2018-01" db="EMBL/GenBank/DDBJ databases">
        <authorList>
            <person name="Regsiter A."/>
            <person name="William W."/>
        </authorList>
    </citation>
    <scope>NUCLEOTIDE SEQUENCE</scope>
    <source>
        <strain evidence="1">TRIP AH-1</strain>
    </source>
</reference>
<organism evidence="1">
    <name type="scientific">uncultured Desulfobacterium sp</name>
    <dbReference type="NCBI Taxonomy" id="201089"/>
    <lineage>
        <taxon>Bacteria</taxon>
        <taxon>Pseudomonadati</taxon>
        <taxon>Thermodesulfobacteriota</taxon>
        <taxon>Desulfobacteria</taxon>
        <taxon>Desulfobacterales</taxon>
        <taxon>Desulfobacteriaceae</taxon>
        <taxon>Desulfobacterium</taxon>
        <taxon>environmental samples</taxon>
    </lineage>
</organism>
<protein>
    <submittedName>
        <fullName evidence="1">Uncharacterized protein</fullName>
    </submittedName>
</protein>
<dbReference type="AlphaFoldDB" id="A0A445MUM1"/>
<proteinExistence type="predicted"/>
<gene>
    <name evidence="1" type="ORF">PITCH_A1680019</name>
</gene>
<evidence type="ECO:0000313" key="1">
    <source>
        <dbReference type="EMBL" id="SPD73102.1"/>
    </source>
</evidence>